<dbReference type="Proteomes" id="UP000679126">
    <property type="component" value="Unassembled WGS sequence"/>
</dbReference>
<sequence>MEEQKKLMEEGFLGQRMIVLTPNIRKEIKSNPLINTLYLTAIGHYPHAVGHECERPRGAGEFIFLYCTDGEGRIEMNGEVYVLKANNFFIIPKNIAHRYYSSEKAPWSIYWLHFSGTNSRMVYERFLVEGKHEVQAIPFEGYRVQSFDQIFTTLDRSFSSRDMEIMNFRVLHFITSFIYYKEINPKVYSVDMVSNSIAYMKMNLDKKKSVKELADQQNLSVSHYLRSFKAKTGQPPTAYFNQLKIQQSCQYLYFTDKNIKEICTSLGIDDQYYFSRLFTKLIGTSPSAYRKTYKR</sequence>
<dbReference type="CDD" id="cd06986">
    <property type="entry name" value="cupin_MmsR-like_N"/>
    <property type="match status" value="1"/>
</dbReference>
<dbReference type="Gene3D" id="2.60.120.280">
    <property type="entry name" value="Regulatory protein AraC"/>
    <property type="match status" value="1"/>
</dbReference>
<dbReference type="RefSeq" id="WP_209145170.1">
    <property type="nucleotide sequence ID" value="NZ_JAGHKP010000002.1"/>
</dbReference>
<dbReference type="InterPro" id="IPR009057">
    <property type="entry name" value="Homeodomain-like_sf"/>
</dbReference>
<evidence type="ECO:0000313" key="5">
    <source>
        <dbReference type="EMBL" id="MBO9152199.1"/>
    </source>
</evidence>
<dbReference type="SUPFAM" id="SSF46689">
    <property type="entry name" value="Homeodomain-like"/>
    <property type="match status" value="2"/>
</dbReference>
<keyword evidence="3" id="KW-0804">Transcription</keyword>
<dbReference type="Pfam" id="PF02311">
    <property type="entry name" value="AraC_binding"/>
    <property type="match status" value="1"/>
</dbReference>
<keyword evidence="6" id="KW-1185">Reference proteome</keyword>
<evidence type="ECO:0000259" key="4">
    <source>
        <dbReference type="PROSITE" id="PS01124"/>
    </source>
</evidence>
<organism evidence="5 6">
    <name type="scientific">Chitinophaga chungangae</name>
    <dbReference type="NCBI Taxonomy" id="2821488"/>
    <lineage>
        <taxon>Bacteria</taxon>
        <taxon>Pseudomonadati</taxon>
        <taxon>Bacteroidota</taxon>
        <taxon>Chitinophagia</taxon>
        <taxon>Chitinophagales</taxon>
        <taxon>Chitinophagaceae</taxon>
        <taxon>Chitinophaga</taxon>
    </lineage>
</organism>
<evidence type="ECO:0000256" key="3">
    <source>
        <dbReference type="ARBA" id="ARBA00023163"/>
    </source>
</evidence>
<name>A0ABS3YDK6_9BACT</name>
<evidence type="ECO:0000256" key="1">
    <source>
        <dbReference type="ARBA" id="ARBA00023015"/>
    </source>
</evidence>
<comment type="caution">
    <text evidence="5">The sequence shown here is derived from an EMBL/GenBank/DDBJ whole genome shotgun (WGS) entry which is preliminary data.</text>
</comment>
<evidence type="ECO:0000256" key="2">
    <source>
        <dbReference type="ARBA" id="ARBA00023125"/>
    </source>
</evidence>
<gene>
    <name evidence="5" type="ORF">J7I43_08255</name>
</gene>
<dbReference type="InterPro" id="IPR018060">
    <property type="entry name" value="HTH_AraC"/>
</dbReference>
<dbReference type="Gene3D" id="1.10.10.60">
    <property type="entry name" value="Homeodomain-like"/>
    <property type="match status" value="2"/>
</dbReference>
<dbReference type="PANTHER" id="PTHR43280:SF30">
    <property type="entry name" value="MMSAB OPERON REGULATORY PROTEIN"/>
    <property type="match status" value="1"/>
</dbReference>
<dbReference type="PROSITE" id="PS01124">
    <property type="entry name" value="HTH_ARAC_FAMILY_2"/>
    <property type="match status" value="1"/>
</dbReference>
<dbReference type="SMART" id="SM00342">
    <property type="entry name" value="HTH_ARAC"/>
    <property type="match status" value="1"/>
</dbReference>
<dbReference type="SUPFAM" id="SSF51215">
    <property type="entry name" value="Regulatory protein AraC"/>
    <property type="match status" value="1"/>
</dbReference>
<dbReference type="InterPro" id="IPR018062">
    <property type="entry name" value="HTH_AraC-typ_CS"/>
</dbReference>
<dbReference type="PANTHER" id="PTHR43280">
    <property type="entry name" value="ARAC-FAMILY TRANSCRIPTIONAL REGULATOR"/>
    <property type="match status" value="1"/>
</dbReference>
<accession>A0ABS3YDK6</accession>
<dbReference type="InterPro" id="IPR037923">
    <property type="entry name" value="HTH-like"/>
</dbReference>
<keyword evidence="1" id="KW-0805">Transcription regulation</keyword>
<feature type="domain" description="HTH araC/xylS-type" evidence="4">
    <location>
        <begin position="194"/>
        <end position="292"/>
    </location>
</feature>
<reference evidence="6" key="1">
    <citation type="submission" date="2021-03" db="EMBL/GenBank/DDBJ databases">
        <title>Assistant Professor.</title>
        <authorList>
            <person name="Huq M.A."/>
        </authorList>
    </citation>
    <scope>NUCLEOTIDE SEQUENCE [LARGE SCALE GENOMIC DNA]</scope>
    <source>
        <strain evidence="6">MAH-28</strain>
    </source>
</reference>
<dbReference type="PROSITE" id="PS00041">
    <property type="entry name" value="HTH_ARAC_FAMILY_1"/>
    <property type="match status" value="1"/>
</dbReference>
<evidence type="ECO:0000313" key="6">
    <source>
        <dbReference type="Proteomes" id="UP000679126"/>
    </source>
</evidence>
<proteinExistence type="predicted"/>
<dbReference type="InterPro" id="IPR003313">
    <property type="entry name" value="AraC-bd"/>
</dbReference>
<keyword evidence="2" id="KW-0238">DNA-binding</keyword>
<dbReference type="EMBL" id="JAGHKP010000002">
    <property type="protein sequence ID" value="MBO9152199.1"/>
    <property type="molecule type" value="Genomic_DNA"/>
</dbReference>
<dbReference type="Pfam" id="PF12833">
    <property type="entry name" value="HTH_18"/>
    <property type="match status" value="1"/>
</dbReference>
<protein>
    <submittedName>
        <fullName evidence="5">AraC family transcriptional regulator</fullName>
    </submittedName>
</protein>